<dbReference type="Gene3D" id="2.60.120.260">
    <property type="entry name" value="Galactose-binding domain-like"/>
    <property type="match status" value="1"/>
</dbReference>
<sequence length="196" mass="21679">MAGLRIFLFLSVATTLAYGKEEILSTKEFKRVVYYPETYSHVSIVEEANTTYNCYATGPWYLPDLEEVTISLECEMGCSPVTDVDISSLVLFHSYKRDIGIRLEKDDRYALIKSSQDGDACAIDWNVSVDDDGQGGYLDEFCDTVNSPPSYLPLTSLSDEFQGIDGCGNWTLVIADVLGGDVGEVLEVGITYQTTE</sequence>
<reference evidence="1" key="1">
    <citation type="submission" date="2020-11" db="EMBL/GenBank/DDBJ databases">
        <authorList>
            <person name="Tran Van P."/>
        </authorList>
    </citation>
    <scope>NUCLEOTIDE SEQUENCE</scope>
</reference>
<name>A0A7R8W9B9_9CRUS</name>
<dbReference type="EMBL" id="OB661111">
    <property type="protein sequence ID" value="CAD7227358.1"/>
    <property type="molecule type" value="Genomic_DNA"/>
</dbReference>
<protein>
    <submittedName>
        <fullName evidence="1">Uncharacterized protein</fullName>
    </submittedName>
</protein>
<dbReference type="AlphaFoldDB" id="A0A7R8W9B9"/>
<gene>
    <name evidence="1" type="ORF">CTOB1V02_LOCUS5266</name>
</gene>
<evidence type="ECO:0000313" key="1">
    <source>
        <dbReference type="EMBL" id="CAD7227358.1"/>
    </source>
</evidence>
<accession>A0A7R8W9B9</accession>
<organism evidence="1">
    <name type="scientific">Cyprideis torosa</name>
    <dbReference type="NCBI Taxonomy" id="163714"/>
    <lineage>
        <taxon>Eukaryota</taxon>
        <taxon>Metazoa</taxon>
        <taxon>Ecdysozoa</taxon>
        <taxon>Arthropoda</taxon>
        <taxon>Crustacea</taxon>
        <taxon>Oligostraca</taxon>
        <taxon>Ostracoda</taxon>
        <taxon>Podocopa</taxon>
        <taxon>Podocopida</taxon>
        <taxon>Cytherocopina</taxon>
        <taxon>Cytheroidea</taxon>
        <taxon>Cytherideidae</taxon>
        <taxon>Cyprideis</taxon>
    </lineage>
</organism>
<proteinExistence type="predicted"/>